<dbReference type="Gene3D" id="3.40.50.12230">
    <property type="match status" value="1"/>
</dbReference>
<dbReference type="RefSeq" id="XP_019039983.1">
    <property type="nucleotide sequence ID" value="XM_019185490.1"/>
</dbReference>
<evidence type="ECO:0000256" key="3">
    <source>
        <dbReference type="ARBA" id="ARBA00022679"/>
    </source>
</evidence>
<dbReference type="InterPro" id="IPR036477">
    <property type="entry name" value="Formyl_transf_N_sf"/>
</dbReference>
<dbReference type="GO" id="GO:0005739">
    <property type="term" value="C:mitochondrion"/>
    <property type="evidence" value="ECO:0007669"/>
    <property type="project" value="EnsemblFungi"/>
</dbReference>
<dbReference type="Proteomes" id="UP000094112">
    <property type="component" value="Unassembled WGS sequence"/>
</dbReference>
<evidence type="ECO:0000259" key="5">
    <source>
        <dbReference type="Pfam" id="PF00551"/>
    </source>
</evidence>
<evidence type="ECO:0000256" key="4">
    <source>
        <dbReference type="ARBA" id="ARBA00022917"/>
    </source>
</evidence>
<dbReference type="InterPro" id="IPR005793">
    <property type="entry name" value="Formyl_trans_C"/>
</dbReference>
<dbReference type="SUPFAM" id="SSF53328">
    <property type="entry name" value="Formyltransferase"/>
    <property type="match status" value="1"/>
</dbReference>
<dbReference type="SUPFAM" id="SSF50486">
    <property type="entry name" value="FMT C-terminal domain-like"/>
    <property type="match status" value="1"/>
</dbReference>
<keyword evidence="8" id="KW-1185">Reference proteome</keyword>
<dbReference type="PANTHER" id="PTHR11138:SF5">
    <property type="entry name" value="METHIONYL-TRNA FORMYLTRANSFERASE, MITOCHONDRIAL"/>
    <property type="match status" value="1"/>
</dbReference>
<evidence type="ECO:0000256" key="1">
    <source>
        <dbReference type="ARBA" id="ARBA00010699"/>
    </source>
</evidence>
<evidence type="ECO:0000259" key="6">
    <source>
        <dbReference type="Pfam" id="PF02911"/>
    </source>
</evidence>
<sequence length="381" mass="42493">MASAPMITGIVNPRLSMIKPAGTPGRATPIVPAKAIRDASVPEYPSFRASCINIAFFGSDEFSIASLNKLLHISKTRQDVIDRIDVVTKYPKATGRNFKDVTDVPIAKAAESEGLKLIRAETNSEINALVDNGYDLAIAVSYGKLIPRTFIETIPYTINVHPSLLPKYAGASPLQYAWINEDKFSGVTIQTLHPTKFDHGEIIAQTGEISISDCEKFKTVSDRLAVEGAELLGKVVESSAYKDVRIKSNYTPSYAPKISPDFCMIDWNSPATKLTRQLEIMKSLFSFKEIDIIKKRKRVHDWRRVIFYDAVALPDIEGFEPGEFKIDNDMVVVQTSRGSIGVKSLKFEYEKQEDATKFMEKLKKRAGETSMRFTHGPESDK</sequence>
<comment type="similarity">
    <text evidence="1">Belongs to the Fmt family.</text>
</comment>
<evidence type="ECO:0000256" key="2">
    <source>
        <dbReference type="ARBA" id="ARBA00012261"/>
    </source>
</evidence>
<dbReference type="InterPro" id="IPR041711">
    <property type="entry name" value="Met-tRNA-FMT_N"/>
</dbReference>
<proteinExistence type="inferred from homology"/>
<feature type="domain" description="Formyl transferase N-terminal" evidence="5">
    <location>
        <begin position="53"/>
        <end position="235"/>
    </location>
</feature>
<protein>
    <recommendedName>
        <fullName evidence="2">methionyl-tRNA formyltransferase</fullName>
        <ecNumber evidence="2">2.1.2.9</ecNumber>
    </recommendedName>
</protein>
<keyword evidence="4" id="KW-0648">Protein biosynthesis</keyword>
<name>A0A1E3P5Q1_WICAA</name>
<dbReference type="AlphaFoldDB" id="A0A1E3P5Q1"/>
<dbReference type="OrthoDB" id="10268103at2759"/>
<evidence type="ECO:0000313" key="7">
    <source>
        <dbReference type="EMBL" id="ODQ60776.1"/>
    </source>
</evidence>
<dbReference type="PANTHER" id="PTHR11138">
    <property type="entry name" value="METHIONYL-TRNA FORMYLTRANSFERASE"/>
    <property type="match status" value="1"/>
</dbReference>
<accession>A0A1E3P5Q1</accession>
<dbReference type="EC" id="2.1.2.9" evidence="2"/>
<feature type="domain" description="Formyl transferase C-terminal" evidence="6">
    <location>
        <begin position="257"/>
        <end position="361"/>
    </location>
</feature>
<dbReference type="Pfam" id="PF00551">
    <property type="entry name" value="Formyl_trans_N"/>
    <property type="match status" value="1"/>
</dbReference>
<dbReference type="Pfam" id="PF02911">
    <property type="entry name" value="Formyl_trans_C"/>
    <property type="match status" value="1"/>
</dbReference>
<gene>
    <name evidence="7" type="ORF">WICANDRAFT_83107</name>
</gene>
<dbReference type="GeneID" id="30202736"/>
<evidence type="ECO:0000313" key="8">
    <source>
        <dbReference type="Proteomes" id="UP000094112"/>
    </source>
</evidence>
<dbReference type="STRING" id="683960.A0A1E3P5Q1"/>
<organism evidence="7 8">
    <name type="scientific">Wickerhamomyces anomalus (strain ATCC 58044 / CBS 1984 / NCYC 433 / NRRL Y-366-8)</name>
    <name type="common">Yeast</name>
    <name type="synonym">Hansenula anomala</name>
    <dbReference type="NCBI Taxonomy" id="683960"/>
    <lineage>
        <taxon>Eukaryota</taxon>
        <taxon>Fungi</taxon>
        <taxon>Dikarya</taxon>
        <taxon>Ascomycota</taxon>
        <taxon>Saccharomycotina</taxon>
        <taxon>Saccharomycetes</taxon>
        <taxon>Phaffomycetales</taxon>
        <taxon>Wickerhamomycetaceae</taxon>
        <taxon>Wickerhamomyces</taxon>
    </lineage>
</organism>
<dbReference type="InterPro" id="IPR011034">
    <property type="entry name" value="Formyl_transferase-like_C_sf"/>
</dbReference>
<dbReference type="GO" id="GO:0004479">
    <property type="term" value="F:methionyl-tRNA formyltransferase activity"/>
    <property type="evidence" value="ECO:0007669"/>
    <property type="project" value="UniProtKB-EC"/>
</dbReference>
<dbReference type="InterPro" id="IPR002376">
    <property type="entry name" value="Formyl_transf_N"/>
</dbReference>
<keyword evidence="3" id="KW-0808">Transferase</keyword>
<reference evidence="7 8" key="1">
    <citation type="journal article" date="2016" name="Proc. Natl. Acad. Sci. U.S.A.">
        <title>Comparative genomics of biotechnologically important yeasts.</title>
        <authorList>
            <person name="Riley R."/>
            <person name="Haridas S."/>
            <person name="Wolfe K.H."/>
            <person name="Lopes M.R."/>
            <person name="Hittinger C.T."/>
            <person name="Goeker M."/>
            <person name="Salamov A.A."/>
            <person name="Wisecaver J.H."/>
            <person name="Long T.M."/>
            <person name="Calvey C.H."/>
            <person name="Aerts A.L."/>
            <person name="Barry K.W."/>
            <person name="Choi C."/>
            <person name="Clum A."/>
            <person name="Coughlan A.Y."/>
            <person name="Deshpande S."/>
            <person name="Douglass A.P."/>
            <person name="Hanson S.J."/>
            <person name="Klenk H.-P."/>
            <person name="LaButti K.M."/>
            <person name="Lapidus A."/>
            <person name="Lindquist E.A."/>
            <person name="Lipzen A.M."/>
            <person name="Meier-Kolthoff J.P."/>
            <person name="Ohm R.A."/>
            <person name="Otillar R.P."/>
            <person name="Pangilinan J.L."/>
            <person name="Peng Y."/>
            <person name="Rokas A."/>
            <person name="Rosa C.A."/>
            <person name="Scheuner C."/>
            <person name="Sibirny A.A."/>
            <person name="Slot J.C."/>
            <person name="Stielow J.B."/>
            <person name="Sun H."/>
            <person name="Kurtzman C.P."/>
            <person name="Blackwell M."/>
            <person name="Grigoriev I.V."/>
            <person name="Jeffries T.W."/>
        </authorList>
    </citation>
    <scope>NUCLEOTIDE SEQUENCE [LARGE SCALE GENOMIC DNA]</scope>
    <source>
        <strain evidence="8">ATCC 58044 / CBS 1984 / NCYC 433 / NRRL Y-366-8</strain>
    </source>
</reference>
<dbReference type="EMBL" id="KV454209">
    <property type="protein sequence ID" value="ODQ60776.1"/>
    <property type="molecule type" value="Genomic_DNA"/>
</dbReference>
<dbReference type="CDD" id="cd08646">
    <property type="entry name" value="FMT_core_Met-tRNA-FMT_N"/>
    <property type="match status" value="1"/>
</dbReference>